<accession>A0A9I9EEZ6</accession>
<proteinExistence type="predicted"/>
<organism evidence="1">
    <name type="scientific">Cucumis melo</name>
    <name type="common">Muskmelon</name>
    <dbReference type="NCBI Taxonomy" id="3656"/>
    <lineage>
        <taxon>Eukaryota</taxon>
        <taxon>Viridiplantae</taxon>
        <taxon>Streptophyta</taxon>
        <taxon>Embryophyta</taxon>
        <taxon>Tracheophyta</taxon>
        <taxon>Spermatophyta</taxon>
        <taxon>Magnoliopsida</taxon>
        <taxon>eudicotyledons</taxon>
        <taxon>Gunneridae</taxon>
        <taxon>Pentapetalae</taxon>
        <taxon>rosids</taxon>
        <taxon>fabids</taxon>
        <taxon>Cucurbitales</taxon>
        <taxon>Cucurbitaceae</taxon>
        <taxon>Benincaseae</taxon>
        <taxon>Cucumis</taxon>
    </lineage>
</organism>
<name>A0A9I9EEZ6_CUCME</name>
<dbReference type="AlphaFoldDB" id="A0A9I9EEZ6"/>
<reference evidence="1" key="1">
    <citation type="submission" date="2023-03" db="UniProtKB">
        <authorList>
            <consortium name="EnsemblPlants"/>
        </authorList>
    </citation>
    <scope>IDENTIFICATION</scope>
</reference>
<evidence type="ECO:0000313" key="1">
    <source>
        <dbReference type="EnsemblPlants" id="MELO3C032869.2.1"/>
    </source>
</evidence>
<protein>
    <submittedName>
        <fullName evidence="1">Uncharacterized protein</fullName>
    </submittedName>
</protein>
<sequence length="73" mass="8354">MVRLPNVDIRPTGPKLNSLSKDNKEAANLRRFPVYMIDELPPGNLANYLFALILHNLVVHYVLSRNYENFGIS</sequence>
<dbReference type="EnsemblPlants" id="MELO3C032869.2.1">
    <property type="protein sequence ID" value="MELO3C032869.2.1"/>
    <property type="gene ID" value="MELO3C032869.2"/>
</dbReference>
<dbReference type="Gramene" id="MELO3C032869.2.1">
    <property type="protein sequence ID" value="MELO3C032869.2.1"/>
    <property type="gene ID" value="MELO3C032869.2"/>
</dbReference>